<dbReference type="EMBL" id="VJMJ01000128">
    <property type="protein sequence ID" value="KAF0732791.1"/>
    <property type="molecule type" value="Genomic_DNA"/>
</dbReference>
<dbReference type="InterPro" id="IPR018247">
    <property type="entry name" value="EF_Hand_1_Ca_BS"/>
</dbReference>
<dbReference type="Proteomes" id="UP000481153">
    <property type="component" value="Unassembled WGS sequence"/>
</dbReference>
<evidence type="ECO:0000313" key="2">
    <source>
        <dbReference type="EMBL" id="KAF0732791.1"/>
    </source>
</evidence>
<accession>A0A6G0WYZ7</accession>
<name>A0A6G0WYZ7_9STRA</name>
<keyword evidence="1" id="KW-0106">Calcium</keyword>
<gene>
    <name evidence="2" type="ORF">Ae201684_010122</name>
</gene>
<keyword evidence="3" id="KW-1185">Reference proteome</keyword>
<sequence>MEEFNDALEVLNKHIPKDMLPFERPEELMAALDFSKDNVININEFLESFRLHANLTVQAKWRRAKNKLKAMHHLGMLKVVEAPAVVAPPAPETIEELGSAAA</sequence>
<organism evidence="2 3">
    <name type="scientific">Aphanomyces euteiches</name>
    <dbReference type="NCBI Taxonomy" id="100861"/>
    <lineage>
        <taxon>Eukaryota</taxon>
        <taxon>Sar</taxon>
        <taxon>Stramenopiles</taxon>
        <taxon>Oomycota</taxon>
        <taxon>Saprolegniomycetes</taxon>
        <taxon>Saprolegniales</taxon>
        <taxon>Verrucalvaceae</taxon>
        <taxon>Aphanomyces</taxon>
    </lineage>
</organism>
<protein>
    <submittedName>
        <fullName evidence="2">Uncharacterized protein</fullName>
    </submittedName>
</protein>
<reference evidence="2 3" key="1">
    <citation type="submission" date="2019-07" db="EMBL/GenBank/DDBJ databases">
        <title>Genomics analysis of Aphanomyces spp. identifies a new class of oomycete effector associated with host adaptation.</title>
        <authorList>
            <person name="Gaulin E."/>
        </authorList>
    </citation>
    <scope>NUCLEOTIDE SEQUENCE [LARGE SCALE GENOMIC DNA]</scope>
    <source>
        <strain evidence="2 3">ATCC 201684</strain>
    </source>
</reference>
<dbReference type="InterPro" id="IPR011992">
    <property type="entry name" value="EF-hand-dom_pair"/>
</dbReference>
<evidence type="ECO:0000313" key="3">
    <source>
        <dbReference type="Proteomes" id="UP000481153"/>
    </source>
</evidence>
<proteinExistence type="predicted"/>
<dbReference type="SUPFAM" id="SSF47473">
    <property type="entry name" value="EF-hand"/>
    <property type="match status" value="1"/>
</dbReference>
<comment type="caution">
    <text evidence="2">The sequence shown here is derived from an EMBL/GenBank/DDBJ whole genome shotgun (WGS) entry which is preliminary data.</text>
</comment>
<evidence type="ECO:0000256" key="1">
    <source>
        <dbReference type="ARBA" id="ARBA00022837"/>
    </source>
</evidence>
<dbReference type="PROSITE" id="PS00018">
    <property type="entry name" value="EF_HAND_1"/>
    <property type="match status" value="1"/>
</dbReference>
<dbReference type="VEuPathDB" id="FungiDB:AeMF1_015240"/>
<dbReference type="AlphaFoldDB" id="A0A6G0WYZ7"/>